<dbReference type="Proteomes" id="UP001107558">
    <property type="component" value="Chromosome 3"/>
</dbReference>
<dbReference type="GO" id="GO:0006508">
    <property type="term" value="P:proteolysis"/>
    <property type="evidence" value="ECO:0007669"/>
    <property type="project" value="InterPro"/>
</dbReference>
<sequence>MPENKAQMSLFFSAFSTLPITTISEKAFLRGSSSTNNKEPLTIPPLNYPLYNYTTFNVPPRVDWNILMEPVQNQGLCGESNEDGNVAPKTDEYPYQMKKNNCKKSVQLNLTKVIQKFTNGNESLLQAQVTNYGPTIGVFYVIHSFLTLGNGVFKDSTCPTGTLACNVVQHSILIVGYGTDEIEGNHWLVKNSWGISWGQNGYGRIARNQNNMCGLLGNQCFLMI</sequence>
<dbReference type="AlphaFoldDB" id="A0A9J6BN88"/>
<accession>A0A9J6BN88</accession>
<evidence type="ECO:0000313" key="5">
    <source>
        <dbReference type="Proteomes" id="UP001107558"/>
    </source>
</evidence>
<evidence type="ECO:0000259" key="3">
    <source>
        <dbReference type="SMART" id="SM00645"/>
    </source>
</evidence>
<dbReference type="PROSITE" id="PS00640">
    <property type="entry name" value="THIOL_PROTEASE_ASN"/>
    <property type="match status" value="1"/>
</dbReference>
<dbReference type="GO" id="GO:0008234">
    <property type="term" value="F:cysteine-type peptidase activity"/>
    <property type="evidence" value="ECO:0007669"/>
    <property type="project" value="InterPro"/>
</dbReference>
<organism evidence="4 5">
    <name type="scientific">Polypedilum vanderplanki</name>
    <name type="common">Sleeping chironomid midge</name>
    <dbReference type="NCBI Taxonomy" id="319348"/>
    <lineage>
        <taxon>Eukaryota</taxon>
        <taxon>Metazoa</taxon>
        <taxon>Ecdysozoa</taxon>
        <taxon>Arthropoda</taxon>
        <taxon>Hexapoda</taxon>
        <taxon>Insecta</taxon>
        <taxon>Pterygota</taxon>
        <taxon>Neoptera</taxon>
        <taxon>Endopterygota</taxon>
        <taxon>Diptera</taxon>
        <taxon>Nematocera</taxon>
        <taxon>Chironomoidea</taxon>
        <taxon>Chironomidae</taxon>
        <taxon>Chironominae</taxon>
        <taxon>Polypedilum</taxon>
        <taxon>Polypedilum</taxon>
    </lineage>
</organism>
<dbReference type="InterPro" id="IPR000668">
    <property type="entry name" value="Peptidase_C1A_C"/>
</dbReference>
<dbReference type="EMBL" id="JADBJN010000003">
    <property type="protein sequence ID" value="KAG5671151.1"/>
    <property type="molecule type" value="Genomic_DNA"/>
</dbReference>
<proteinExistence type="inferred from homology"/>
<dbReference type="InterPro" id="IPR025661">
    <property type="entry name" value="Pept_asp_AS"/>
</dbReference>
<dbReference type="OrthoDB" id="190265at2759"/>
<evidence type="ECO:0000256" key="1">
    <source>
        <dbReference type="ARBA" id="ARBA00008455"/>
    </source>
</evidence>
<keyword evidence="2" id="KW-1015">Disulfide bond</keyword>
<dbReference type="SUPFAM" id="SSF54001">
    <property type="entry name" value="Cysteine proteinases"/>
    <property type="match status" value="1"/>
</dbReference>
<name>A0A9J6BN88_POLVA</name>
<evidence type="ECO:0000313" key="4">
    <source>
        <dbReference type="EMBL" id="KAG5671151.1"/>
    </source>
</evidence>
<comment type="similarity">
    <text evidence="1">Belongs to the peptidase C1 family.</text>
</comment>
<evidence type="ECO:0000256" key="2">
    <source>
        <dbReference type="ARBA" id="ARBA00023157"/>
    </source>
</evidence>
<protein>
    <recommendedName>
        <fullName evidence="3">Peptidase C1A papain C-terminal domain-containing protein</fullName>
    </recommendedName>
</protein>
<comment type="caution">
    <text evidence="4">The sequence shown here is derived from an EMBL/GenBank/DDBJ whole genome shotgun (WGS) entry which is preliminary data.</text>
</comment>
<dbReference type="PANTHER" id="PTHR12411">
    <property type="entry name" value="CYSTEINE PROTEASE FAMILY C1-RELATED"/>
    <property type="match status" value="1"/>
</dbReference>
<feature type="domain" description="Peptidase C1A papain C-terminal" evidence="3">
    <location>
        <begin position="58"/>
        <end position="224"/>
    </location>
</feature>
<dbReference type="SMART" id="SM00645">
    <property type="entry name" value="Pept_C1"/>
    <property type="match status" value="1"/>
</dbReference>
<reference evidence="4" key="1">
    <citation type="submission" date="2021-03" db="EMBL/GenBank/DDBJ databases">
        <title>Chromosome level genome of the anhydrobiotic midge Polypedilum vanderplanki.</title>
        <authorList>
            <person name="Yoshida Y."/>
            <person name="Kikawada T."/>
            <person name="Gusev O."/>
        </authorList>
    </citation>
    <scope>NUCLEOTIDE SEQUENCE</scope>
    <source>
        <strain evidence="4">NIAS01</strain>
        <tissue evidence="4">Whole body or cell culture</tissue>
    </source>
</reference>
<dbReference type="InterPro" id="IPR025660">
    <property type="entry name" value="Pept_his_AS"/>
</dbReference>
<dbReference type="InterPro" id="IPR038765">
    <property type="entry name" value="Papain-like_cys_pep_sf"/>
</dbReference>
<dbReference type="InterPro" id="IPR013128">
    <property type="entry name" value="Peptidase_C1A"/>
</dbReference>
<dbReference type="Gene3D" id="3.90.70.10">
    <property type="entry name" value="Cysteine proteinases"/>
    <property type="match status" value="1"/>
</dbReference>
<keyword evidence="5" id="KW-1185">Reference proteome</keyword>
<dbReference type="PROSITE" id="PS00639">
    <property type="entry name" value="THIOL_PROTEASE_HIS"/>
    <property type="match status" value="1"/>
</dbReference>
<gene>
    <name evidence="4" type="ORF">PVAND_001364</name>
</gene>
<dbReference type="Pfam" id="PF00112">
    <property type="entry name" value="Peptidase_C1"/>
    <property type="match status" value="1"/>
</dbReference>